<keyword evidence="10" id="KW-1185">Reference proteome</keyword>
<evidence type="ECO:0000256" key="5">
    <source>
        <dbReference type="ARBA" id="ARBA00022989"/>
    </source>
</evidence>
<feature type="transmembrane region" description="Helical" evidence="8">
    <location>
        <begin position="107"/>
        <end position="126"/>
    </location>
</feature>
<dbReference type="EMBL" id="BRXU01000001">
    <property type="protein sequence ID" value="GLC48392.1"/>
    <property type="molecule type" value="Genomic_DNA"/>
</dbReference>
<feature type="transmembrane region" description="Helical" evidence="8">
    <location>
        <begin position="230"/>
        <end position="252"/>
    </location>
</feature>
<comment type="similarity">
    <text evidence="2">Belongs to the SLC29A/ENT transporter (TC 2.A.57) family.</text>
</comment>
<comment type="caution">
    <text evidence="9">The sequence shown here is derived from an EMBL/GenBank/DDBJ whole genome shotgun (WGS) entry which is preliminary data.</text>
</comment>
<feature type="region of interest" description="Disordered" evidence="7">
    <location>
        <begin position="795"/>
        <end position="828"/>
    </location>
</feature>
<evidence type="ECO:0000256" key="7">
    <source>
        <dbReference type="SAM" id="MobiDB-lite"/>
    </source>
</evidence>
<evidence type="ECO:0000256" key="8">
    <source>
        <dbReference type="SAM" id="Phobius"/>
    </source>
</evidence>
<feature type="compositionally biased region" description="Pro residues" evidence="7">
    <location>
        <begin position="718"/>
        <end position="728"/>
    </location>
</feature>
<dbReference type="PANTHER" id="PTHR10332">
    <property type="entry name" value="EQUILIBRATIVE NUCLEOSIDE TRANSPORTER"/>
    <property type="match status" value="1"/>
</dbReference>
<feature type="compositionally biased region" description="Basic and acidic residues" evidence="7">
    <location>
        <begin position="320"/>
        <end position="331"/>
    </location>
</feature>
<feature type="compositionally biased region" description="Gly residues" evidence="7">
    <location>
        <begin position="414"/>
        <end position="433"/>
    </location>
</feature>
<feature type="compositionally biased region" description="Gly residues" evidence="7">
    <location>
        <begin position="808"/>
        <end position="828"/>
    </location>
</feature>
<dbReference type="GO" id="GO:0005337">
    <property type="term" value="F:nucleoside transmembrane transporter activity"/>
    <property type="evidence" value="ECO:0007669"/>
    <property type="project" value="InterPro"/>
</dbReference>
<feature type="region of interest" description="Disordered" evidence="7">
    <location>
        <begin position="1"/>
        <end position="56"/>
    </location>
</feature>
<keyword evidence="6 8" id="KW-0472">Membrane</keyword>
<feature type="compositionally biased region" description="Pro residues" evidence="7">
    <location>
        <begin position="38"/>
        <end position="56"/>
    </location>
</feature>
<evidence type="ECO:0000313" key="10">
    <source>
        <dbReference type="Proteomes" id="UP001165080"/>
    </source>
</evidence>
<proteinExistence type="inferred from homology"/>
<feature type="transmembrane region" description="Helical" evidence="8">
    <location>
        <begin position="72"/>
        <end position="95"/>
    </location>
</feature>
<evidence type="ECO:0000256" key="4">
    <source>
        <dbReference type="ARBA" id="ARBA00022692"/>
    </source>
</evidence>
<evidence type="ECO:0000256" key="2">
    <source>
        <dbReference type="ARBA" id="ARBA00007965"/>
    </source>
</evidence>
<keyword evidence="5 8" id="KW-1133">Transmembrane helix</keyword>
<feature type="compositionally biased region" description="Low complexity" evidence="7">
    <location>
        <begin position="541"/>
        <end position="553"/>
    </location>
</feature>
<keyword evidence="4 8" id="KW-0812">Transmembrane</keyword>
<sequence>MSRSAPQGAPAWSASYVPVPSNNGEQASNATPSGAPTRTPPPPPPPSPPAAPPPAPVAAAPLAPAAPLAGRACYFLLGAGLLAAWNALITATDYFGAVYPGWHTDRLFTVSYLPTCLVFLAVAIRFPDLLSSAVRVRLGYLGFTAAMAAVPLLDALLMAPSGAGGGGGSSDGGGSTNAAAAAAVTAGAAAAAAPVGGLVAVVLCVALVGACDGLCQGALFGEAAQLPPPYMQALVSGTASSGLLVCLLRLASKASFEVDAEDRARGLRDGTRLYFALAGLLSLSCLVVYDGVLARLRISPSRGPPDAARDNGSGGSEGGGEDHEHVYEQASEHQPLLLPLPVELSKECSSTGIDVAAAAAATPEAADCYHWPSAASHCRGVDPWVVDCASRADMAAAAMPATSSPNHNSDTRSGGSGGSGGGSGGSGSGGGGGADVPMLDGITACSTDGGSGGGGVRQQIRRCLAPGWPLCCSLFVTYTVTLSIFPGFLAEDVHSAELGDWYPILLITAYNLADLLGKSLPCLDPIIAAETPRPPPPPPTTTTTTTLTLATTRPQRKGADPEGGPQQQQQQQQLQLQWDNGNRNHNHLNRLNHCQDYGSHLEDLQQGVPLLPHSQRPGKGSGSGGGNGGAVDCVGGACGRLAAAAAALLAPLRRPRGLLAASLLRGVVALPAFLAAARWQAAAWVMAALTAALGLSNGYLTAQALTMGPAFAAALTAPSPPPPPPTPQKAPAAARARLPAGSDGGIAAAAAGGRYGYLPLTDAESGCKRVAGAAAGPQSVTDPAPLPLTGVLATAQSSRQGSEPAPGLGLGLPGGLGPRSGTGVHGPGAAGSAYGLSRAQRHSDAEVVETLLVLSLVAGLNAGAYLGWLWLLKV</sequence>
<dbReference type="PANTHER" id="PTHR10332:SF10">
    <property type="entry name" value="EQUILIBRATIVE NUCLEOSIDE TRANSPORTER 4"/>
    <property type="match status" value="1"/>
</dbReference>
<feature type="transmembrane region" description="Helical" evidence="8">
    <location>
        <begin position="272"/>
        <end position="292"/>
    </location>
</feature>
<reference evidence="9 10" key="1">
    <citation type="journal article" date="2023" name="Commun. Biol.">
        <title>Reorganization of the ancestral sex-determining regions during the evolution of trioecy in Pleodorina starrii.</title>
        <authorList>
            <person name="Takahashi K."/>
            <person name="Suzuki S."/>
            <person name="Kawai-Toyooka H."/>
            <person name="Yamamoto K."/>
            <person name="Hamaji T."/>
            <person name="Ootsuki R."/>
            <person name="Yamaguchi H."/>
            <person name="Kawachi M."/>
            <person name="Higashiyama T."/>
            <person name="Nozaki H."/>
        </authorList>
    </citation>
    <scope>NUCLEOTIDE SEQUENCE [LARGE SCALE GENOMIC DNA]</scope>
    <source>
        <strain evidence="9 10">NIES-4479</strain>
    </source>
</reference>
<evidence type="ECO:0000313" key="9">
    <source>
        <dbReference type="EMBL" id="GLC48392.1"/>
    </source>
</evidence>
<organism evidence="9 10">
    <name type="scientific">Pleodorina starrii</name>
    <dbReference type="NCBI Taxonomy" id="330485"/>
    <lineage>
        <taxon>Eukaryota</taxon>
        <taxon>Viridiplantae</taxon>
        <taxon>Chlorophyta</taxon>
        <taxon>core chlorophytes</taxon>
        <taxon>Chlorophyceae</taxon>
        <taxon>CS clade</taxon>
        <taxon>Chlamydomonadales</taxon>
        <taxon>Volvocaceae</taxon>
        <taxon>Pleodorina</taxon>
    </lineage>
</organism>
<protein>
    <submittedName>
        <fullName evidence="9">Uncharacterized protein</fullName>
    </submittedName>
</protein>
<gene>
    <name evidence="9" type="primary">PLEST000943</name>
    <name evidence="9" type="ORF">PLESTB_000092200</name>
</gene>
<dbReference type="InterPro" id="IPR002259">
    <property type="entry name" value="Eqnu_transpt"/>
</dbReference>
<feature type="region of interest" description="Disordered" evidence="7">
    <location>
        <begin position="715"/>
        <end position="737"/>
    </location>
</feature>
<dbReference type="Pfam" id="PF01733">
    <property type="entry name" value="Nucleoside_tran"/>
    <property type="match status" value="1"/>
</dbReference>
<keyword evidence="3" id="KW-0813">Transport</keyword>
<dbReference type="GO" id="GO:0005886">
    <property type="term" value="C:plasma membrane"/>
    <property type="evidence" value="ECO:0007669"/>
    <property type="project" value="TreeGrafter"/>
</dbReference>
<evidence type="ECO:0000256" key="6">
    <source>
        <dbReference type="ARBA" id="ARBA00023136"/>
    </source>
</evidence>
<dbReference type="Proteomes" id="UP001165080">
    <property type="component" value="Unassembled WGS sequence"/>
</dbReference>
<evidence type="ECO:0000256" key="1">
    <source>
        <dbReference type="ARBA" id="ARBA00004141"/>
    </source>
</evidence>
<comment type="subcellular location">
    <subcellularLocation>
        <location evidence="1">Membrane</location>
        <topology evidence="1">Multi-pass membrane protein</topology>
    </subcellularLocation>
</comment>
<feature type="region of interest" description="Disordered" evidence="7">
    <location>
        <begin position="527"/>
        <end position="574"/>
    </location>
</feature>
<name>A0A9W6BA74_9CHLO</name>
<feature type="transmembrane region" description="Helical" evidence="8">
    <location>
        <begin position="179"/>
        <end position="209"/>
    </location>
</feature>
<feature type="region of interest" description="Disordered" evidence="7">
    <location>
        <begin position="300"/>
        <end position="331"/>
    </location>
</feature>
<feature type="compositionally biased region" description="Polar residues" evidence="7">
    <location>
        <begin position="20"/>
        <end position="29"/>
    </location>
</feature>
<accession>A0A9W6BA74</accession>
<evidence type="ECO:0000256" key="3">
    <source>
        <dbReference type="ARBA" id="ARBA00022448"/>
    </source>
</evidence>
<feature type="transmembrane region" description="Helical" evidence="8">
    <location>
        <begin position="851"/>
        <end position="871"/>
    </location>
</feature>
<dbReference type="AlphaFoldDB" id="A0A9W6BA74"/>
<feature type="transmembrane region" description="Helical" evidence="8">
    <location>
        <begin position="138"/>
        <end position="159"/>
    </location>
</feature>
<feature type="region of interest" description="Disordered" evidence="7">
    <location>
        <begin position="399"/>
        <end position="433"/>
    </location>
</feature>